<feature type="region of interest" description="Disordered" evidence="1">
    <location>
        <begin position="183"/>
        <end position="211"/>
    </location>
</feature>
<reference evidence="3 4" key="1">
    <citation type="submission" date="2015-09" db="EMBL/GenBank/DDBJ databases">
        <title>Host preference determinants of Valsa canker pathogens revealed by comparative genomics.</title>
        <authorList>
            <person name="Yin Z."/>
            <person name="Huang L."/>
        </authorList>
    </citation>
    <scope>NUCLEOTIDE SEQUENCE [LARGE SCALE GENOMIC DNA]</scope>
    <source>
        <strain evidence="3 4">03-1</strain>
    </source>
</reference>
<feature type="region of interest" description="Disordered" evidence="1">
    <location>
        <begin position="239"/>
        <end position="260"/>
    </location>
</feature>
<evidence type="ECO:0000256" key="1">
    <source>
        <dbReference type="SAM" id="MobiDB-lite"/>
    </source>
</evidence>
<feature type="domain" description="Stc1" evidence="2">
    <location>
        <begin position="20"/>
        <end position="91"/>
    </location>
</feature>
<feature type="compositionally biased region" description="Polar residues" evidence="1">
    <location>
        <begin position="196"/>
        <end position="209"/>
    </location>
</feature>
<dbReference type="Pfam" id="PF12898">
    <property type="entry name" value="Stc1"/>
    <property type="match status" value="1"/>
</dbReference>
<evidence type="ECO:0000259" key="2">
    <source>
        <dbReference type="Pfam" id="PF12898"/>
    </source>
</evidence>
<comment type="caution">
    <text evidence="3">The sequence shown here is derived from an EMBL/GenBank/DDBJ whole genome shotgun (WGS) entry which is preliminary data.</text>
</comment>
<dbReference type="STRING" id="356882.A0A423WT54"/>
<protein>
    <recommendedName>
        <fullName evidence="2">Stc1 domain-containing protein</fullName>
    </recommendedName>
</protein>
<dbReference type="OrthoDB" id="3514033at2759"/>
<organism evidence="3 4">
    <name type="scientific">Cytospora schulzeri</name>
    <dbReference type="NCBI Taxonomy" id="448051"/>
    <lineage>
        <taxon>Eukaryota</taxon>
        <taxon>Fungi</taxon>
        <taxon>Dikarya</taxon>
        <taxon>Ascomycota</taxon>
        <taxon>Pezizomycotina</taxon>
        <taxon>Sordariomycetes</taxon>
        <taxon>Sordariomycetidae</taxon>
        <taxon>Diaporthales</taxon>
        <taxon>Cytosporaceae</taxon>
        <taxon>Cytospora</taxon>
    </lineage>
</organism>
<proteinExistence type="predicted"/>
<sequence>MSANYWATNKKNQSLPARLKCIADGKWEPKDMFSNNMLQKYHSGLDITCRKHTQGPISEIKCINCHRYKPLACFSKSARKLNGSRHCRDCVDWSEADMPGIAPLPPPNGQRSVEERELYKRPQQTIEVSDGYQKEDEYLVEIDGATSSTDQALSVGRSNPSSADNSQGLTTYALQNFNASNPAYSRSGQSYHSSSAPTDTASTLGTESTVRPRGHAEFNAYGPQGQVQKRVQSVTAASERTASSVASGVPGRKNWAKPAGRKTGIAAPAYLEYENPDEVGHCFDSDGSEDFC</sequence>
<evidence type="ECO:0000313" key="4">
    <source>
        <dbReference type="Proteomes" id="UP000283895"/>
    </source>
</evidence>
<dbReference type="Proteomes" id="UP000283895">
    <property type="component" value="Unassembled WGS sequence"/>
</dbReference>
<feature type="region of interest" description="Disordered" evidence="1">
    <location>
        <begin position="147"/>
        <end position="167"/>
    </location>
</feature>
<feature type="region of interest" description="Disordered" evidence="1">
    <location>
        <begin position="101"/>
        <end position="125"/>
    </location>
</feature>
<name>A0A423WT54_9PEZI</name>
<accession>A0A423WT54</accession>
<feature type="compositionally biased region" description="Low complexity" evidence="1">
    <location>
        <begin position="185"/>
        <end position="195"/>
    </location>
</feature>
<dbReference type="EMBL" id="LKEA01000010">
    <property type="protein sequence ID" value="ROW06497.1"/>
    <property type="molecule type" value="Genomic_DNA"/>
</dbReference>
<gene>
    <name evidence="3" type="ORF">VMCG_04344</name>
</gene>
<dbReference type="AlphaFoldDB" id="A0A423WT54"/>
<keyword evidence="4" id="KW-1185">Reference proteome</keyword>
<dbReference type="InterPro" id="IPR024630">
    <property type="entry name" value="Stc1"/>
</dbReference>
<evidence type="ECO:0000313" key="3">
    <source>
        <dbReference type="EMBL" id="ROW06497.1"/>
    </source>
</evidence>